<keyword evidence="2" id="KW-0732">Signal</keyword>
<proteinExistence type="predicted"/>
<feature type="compositionally biased region" description="Basic and acidic residues" evidence="1">
    <location>
        <begin position="152"/>
        <end position="166"/>
    </location>
</feature>
<dbReference type="InterPro" id="IPR010816">
    <property type="entry name" value="Het-C"/>
</dbReference>
<feature type="compositionally biased region" description="Low complexity" evidence="1">
    <location>
        <begin position="678"/>
        <end position="694"/>
    </location>
</feature>
<sequence>MALIASSSSSMLLALVLLAVCLLAPGVQAFGAGNIPSIAYVEGKAFRHGDIEDIIATLVLSQGAISLLSKKFKKMDIKKIYFGNWLRDYSQAIDVGTLGKGMPKASLLTLVAVLGFSEFGYATQEFEVTEERLGCYRPEQHIDNPKGYAEGQDARRYDPNLRGPVDPRELEVDVRTGLKNYIGNEQGGWATSTVFVRRSIERSVQAYQAGNKDEAYRLLGQALHTMEDFPAHSNFVELTLIELGHSQVFPFVGENTAFRQGPRGPIYPVVTGTFGGMDFAHSLLGEATDHISSTSVSSLNKSLDTARSRGVDGDGSSLINLLGQVPGLPNYSREVQDIQRQEVPNDPVAIKNSVWRILELRDNIMKGVDKIIETIPGLAWLTEKISESLQLFILSLLEPFMKPVLQQVVGKLQMGSAEITESEQQREVFNNPNCSDPTHSISSKDHFDLYLNQPAGMVARVIVENVVQAVVKAWSDPSKLNDALNVAMQVFFHPADLGFPKTPFQNQIIGTVHQWAEENRDAIPNLSKASVMAGQNRRHPIPDGSPASGRSGCCTSLNFGGPQIAPQPSAAAASGFGFGTPYDTPSPQGAPHGQQQQGSYGFPQMAHQQPPHAQTYQGALAYPQSQSQGLPDPYGGYQNQYNQPPPVAQYGAGGYQGNQTQYGQAPAQEQPSYGGGYQAPPQQFGGYQQQQYGQFPGGGPPPQQFPGGPGYPNQFPPPPQFDVAPYGGPPQHPPHHGHHHGGGAPGYPGSYQ</sequence>
<feature type="region of interest" description="Disordered" evidence="1">
    <location>
        <begin position="532"/>
        <end position="752"/>
    </location>
</feature>
<feature type="chain" id="PRO_5041970081" description="Het-C-domain-containing protein" evidence="2">
    <location>
        <begin position="30"/>
        <end position="752"/>
    </location>
</feature>
<dbReference type="PANTHER" id="PTHR14905:SF7">
    <property type="entry name" value="VON WILLEBRAND FACTOR A DOMAIN-CONTAINING PROTEIN 7"/>
    <property type="match status" value="1"/>
</dbReference>
<dbReference type="Pfam" id="PF07217">
    <property type="entry name" value="Het-C"/>
    <property type="match status" value="1"/>
</dbReference>
<evidence type="ECO:0000256" key="2">
    <source>
        <dbReference type="SAM" id="SignalP"/>
    </source>
</evidence>
<comment type="caution">
    <text evidence="3">The sequence shown here is derived from an EMBL/GenBank/DDBJ whole genome shotgun (WGS) entry which is preliminary data.</text>
</comment>
<evidence type="ECO:0000256" key="1">
    <source>
        <dbReference type="SAM" id="MobiDB-lite"/>
    </source>
</evidence>
<reference evidence="3" key="1">
    <citation type="submission" date="2020-05" db="EMBL/GenBank/DDBJ databases">
        <title>Phylogenomic resolution of chytrid fungi.</title>
        <authorList>
            <person name="Stajich J.E."/>
            <person name="Amses K."/>
            <person name="Simmons R."/>
            <person name="Seto K."/>
            <person name="Myers J."/>
            <person name="Bonds A."/>
            <person name="Quandt C.A."/>
            <person name="Barry K."/>
            <person name="Liu P."/>
            <person name="Grigoriev I."/>
            <person name="Longcore J.E."/>
            <person name="James T.Y."/>
        </authorList>
    </citation>
    <scope>NUCLEOTIDE SEQUENCE</scope>
    <source>
        <strain evidence="3">JEL0379</strain>
    </source>
</reference>
<dbReference type="PANTHER" id="PTHR14905">
    <property type="entry name" value="NG37"/>
    <property type="match status" value="1"/>
</dbReference>
<dbReference type="EMBL" id="JADGJQ010000001">
    <property type="protein sequence ID" value="KAJ3185480.1"/>
    <property type="molecule type" value="Genomic_DNA"/>
</dbReference>
<dbReference type="Proteomes" id="UP001212152">
    <property type="component" value="Unassembled WGS sequence"/>
</dbReference>
<accession>A0AAD5TWM5</accession>
<feature type="signal peptide" evidence="2">
    <location>
        <begin position="1"/>
        <end position="29"/>
    </location>
</feature>
<gene>
    <name evidence="3" type="ORF">HDU87_000102</name>
</gene>
<organism evidence="3 4">
    <name type="scientific">Geranomyces variabilis</name>
    <dbReference type="NCBI Taxonomy" id="109894"/>
    <lineage>
        <taxon>Eukaryota</taxon>
        <taxon>Fungi</taxon>
        <taxon>Fungi incertae sedis</taxon>
        <taxon>Chytridiomycota</taxon>
        <taxon>Chytridiomycota incertae sedis</taxon>
        <taxon>Chytridiomycetes</taxon>
        <taxon>Spizellomycetales</taxon>
        <taxon>Powellomycetaceae</taxon>
        <taxon>Geranomyces</taxon>
    </lineage>
</organism>
<protein>
    <recommendedName>
        <fullName evidence="5">Het-C-domain-containing protein</fullName>
    </recommendedName>
</protein>
<dbReference type="AlphaFoldDB" id="A0AAD5TWM5"/>
<evidence type="ECO:0000313" key="3">
    <source>
        <dbReference type="EMBL" id="KAJ3185480.1"/>
    </source>
</evidence>
<feature type="region of interest" description="Disordered" evidence="1">
    <location>
        <begin position="144"/>
        <end position="166"/>
    </location>
</feature>
<name>A0AAD5TWM5_9FUNG</name>
<evidence type="ECO:0008006" key="5">
    <source>
        <dbReference type="Google" id="ProtNLM"/>
    </source>
</evidence>
<dbReference type="InterPro" id="IPR052577">
    <property type="entry name" value="VWA7"/>
</dbReference>
<evidence type="ECO:0000313" key="4">
    <source>
        <dbReference type="Proteomes" id="UP001212152"/>
    </source>
</evidence>
<feature type="compositionally biased region" description="Low complexity" evidence="1">
    <location>
        <begin position="560"/>
        <end position="575"/>
    </location>
</feature>
<keyword evidence="4" id="KW-1185">Reference proteome</keyword>
<feature type="compositionally biased region" description="Low complexity" evidence="1">
    <location>
        <begin position="585"/>
        <end position="614"/>
    </location>
</feature>